<evidence type="ECO:0000256" key="3">
    <source>
        <dbReference type="ARBA" id="ARBA00022490"/>
    </source>
</evidence>
<evidence type="ECO:0000256" key="7">
    <source>
        <dbReference type="ARBA" id="ARBA00023273"/>
    </source>
</evidence>
<dbReference type="EMBL" id="CAJOBP010036288">
    <property type="protein sequence ID" value="CAF4716318.1"/>
    <property type="molecule type" value="Genomic_DNA"/>
</dbReference>
<dbReference type="AlphaFoldDB" id="A0A821JDG8"/>
<name>A0A821JDG8_9BILA</name>
<dbReference type="InterPro" id="IPR011009">
    <property type="entry name" value="Kinase-like_dom_sf"/>
</dbReference>
<dbReference type="InterPro" id="IPR000719">
    <property type="entry name" value="Prot_kinase_dom"/>
</dbReference>
<comment type="caution">
    <text evidence="10">The sequence shown here is derived from an EMBL/GenBank/DDBJ whole genome shotgun (WGS) entry which is preliminary data.</text>
</comment>
<protein>
    <recommendedName>
        <fullName evidence="9">Protein kinase domain-containing protein</fullName>
    </recommendedName>
</protein>
<keyword evidence="3" id="KW-0963">Cytoplasm</keyword>
<dbReference type="Pfam" id="PF00069">
    <property type="entry name" value="Pkinase"/>
    <property type="match status" value="1"/>
</dbReference>
<dbReference type="PROSITE" id="PS00107">
    <property type="entry name" value="PROTEIN_KINASE_ATP"/>
    <property type="match status" value="1"/>
</dbReference>
<accession>A0A821JDG8</accession>
<keyword evidence="4" id="KW-0677">Repeat</keyword>
<organism evidence="10 11">
    <name type="scientific">Rotaria socialis</name>
    <dbReference type="NCBI Taxonomy" id="392032"/>
    <lineage>
        <taxon>Eukaryota</taxon>
        <taxon>Metazoa</taxon>
        <taxon>Spiralia</taxon>
        <taxon>Gnathifera</taxon>
        <taxon>Rotifera</taxon>
        <taxon>Eurotatoria</taxon>
        <taxon>Bdelloidea</taxon>
        <taxon>Philodinida</taxon>
        <taxon>Philodinidae</taxon>
        <taxon>Rotaria</taxon>
    </lineage>
</organism>
<evidence type="ECO:0000259" key="9">
    <source>
        <dbReference type="PROSITE" id="PS50011"/>
    </source>
</evidence>
<dbReference type="PANTHER" id="PTHR46256">
    <property type="entry name" value="AGAP011099-PA"/>
    <property type="match status" value="1"/>
</dbReference>
<feature type="domain" description="Protein kinase" evidence="9">
    <location>
        <begin position="39"/>
        <end position="107"/>
    </location>
</feature>
<dbReference type="PANTHER" id="PTHR46256:SF3">
    <property type="entry name" value="MYOSIN MOTOR DOMAIN-CONTAINING PROTEIN"/>
    <property type="match status" value="1"/>
</dbReference>
<keyword evidence="7" id="KW-0966">Cell projection</keyword>
<dbReference type="Proteomes" id="UP000663873">
    <property type="component" value="Unassembled WGS sequence"/>
</dbReference>
<dbReference type="GO" id="GO:0030832">
    <property type="term" value="P:regulation of actin filament length"/>
    <property type="evidence" value="ECO:0007669"/>
    <property type="project" value="TreeGrafter"/>
</dbReference>
<gene>
    <name evidence="10" type="ORF">UJA718_LOCUS37010</name>
</gene>
<keyword evidence="5" id="KW-0009">Actin-binding</keyword>
<dbReference type="GO" id="GO:0005856">
    <property type="term" value="C:cytoskeleton"/>
    <property type="evidence" value="ECO:0007669"/>
    <property type="project" value="UniProtKB-SubCell"/>
</dbReference>
<comment type="subcellular location">
    <subcellularLocation>
        <location evidence="2">Cell projection</location>
    </subcellularLocation>
    <subcellularLocation>
        <location evidence="1">Cytoplasm</location>
        <location evidence="1">Cytoskeleton</location>
    </subcellularLocation>
</comment>
<dbReference type="GO" id="GO:0042995">
    <property type="term" value="C:cell projection"/>
    <property type="evidence" value="ECO:0007669"/>
    <property type="project" value="UniProtKB-SubCell"/>
</dbReference>
<evidence type="ECO:0000256" key="1">
    <source>
        <dbReference type="ARBA" id="ARBA00004245"/>
    </source>
</evidence>
<evidence type="ECO:0000256" key="4">
    <source>
        <dbReference type="ARBA" id="ARBA00022737"/>
    </source>
</evidence>
<sequence length="107" mass="12302">MESAQSKYEIFLKNSRTFGQMASSSTFEDEKLPDPNLIWILLDKLGEGTYGKVYRAKYSDSNEYVAAKIIRIKNDDISNEFESELNILKKISKQHENLPDFIGLFGE</sequence>
<evidence type="ECO:0000256" key="5">
    <source>
        <dbReference type="ARBA" id="ARBA00023203"/>
    </source>
</evidence>
<reference evidence="10" key="1">
    <citation type="submission" date="2021-02" db="EMBL/GenBank/DDBJ databases">
        <authorList>
            <person name="Nowell W R."/>
        </authorList>
    </citation>
    <scope>NUCLEOTIDE SEQUENCE</scope>
</reference>
<dbReference type="InterPro" id="IPR052409">
    <property type="entry name" value="Myosin-III_kinase_activity"/>
</dbReference>
<evidence type="ECO:0000256" key="6">
    <source>
        <dbReference type="ARBA" id="ARBA00023212"/>
    </source>
</evidence>
<dbReference type="InterPro" id="IPR017441">
    <property type="entry name" value="Protein_kinase_ATP_BS"/>
</dbReference>
<feature type="binding site" evidence="8">
    <location>
        <position position="68"/>
    </location>
    <ligand>
        <name>ATP</name>
        <dbReference type="ChEBI" id="CHEBI:30616"/>
    </ligand>
</feature>
<proteinExistence type="predicted"/>
<dbReference type="GO" id="GO:0000146">
    <property type="term" value="F:microfilament motor activity"/>
    <property type="evidence" value="ECO:0007669"/>
    <property type="project" value="TreeGrafter"/>
</dbReference>
<dbReference type="GO" id="GO:0005524">
    <property type="term" value="F:ATP binding"/>
    <property type="evidence" value="ECO:0007669"/>
    <property type="project" value="UniProtKB-UniRule"/>
</dbReference>
<evidence type="ECO:0000313" key="10">
    <source>
        <dbReference type="EMBL" id="CAF4716318.1"/>
    </source>
</evidence>
<evidence type="ECO:0000256" key="2">
    <source>
        <dbReference type="ARBA" id="ARBA00004316"/>
    </source>
</evidence>
<keyword evidence="6" id="KW-0206">Cytoskeleton</keyword>
<keyword evidence="8" id="KW-0067">ATP-binding</keyword>
<dbReference type="GO" id="GO:0003779">
    <property type="term" value="F:actin binding"/>
    <property type="evidence" value="ECO:0007669"/>
    <property type="project" value="UniProtKB-KW"/>
</dbReference>
<keyword evidence="8" id="KW-0547">Nucleotide-binding</keyword>
<feature type="non-terminal residue" evidence="10">
    <location>
        <position position="1"/>
    </location>
</feature>
<dbReference type="Gene3D" id="3.30.200.20">
    <property type="entry name" value="Phosphorylase Kinase, domain 1"/>
    <property type="match status" value="1"/>
</dbReference>
<evidence type="ECO:0000313" key="11">
    <source>
        <dbReference type="Proteomes" id="UP000663873"/>
    </source>
</evidence>
<keyword evidence="11" id="KW-1185">Reference proteome</keyword>
<dbReference type="PROSITE" id="PS50011">
    <property type="entry name" value="PROTEIN_KINASE_DOM"/>
    <property type="match status" value="1"/>
</dbReference>
<dbReference type="GO" id="GO:0004674">
    <property type="term" value="F:protein serine/threonine kinase activity"/>
    <property type="evidence" value="ECO:0007669"/>
    <property type="project" value="TreeGrafter"/>
</dbReference>
<evidence type="ECO:0000256" key="8">
    <source>
        <dbReference type="PROSITE-ProRule" id="PRU10141"/>
    </source>
</evidence>
<dbReference type="SUPFAM" id="SSF56112">
    <property type="entry name" value="Protein kinase-like (PK-like)"/>
    <property type="match status" value="1"/>
</dbReference>